<name>A0A5B2XDY3_9PSEU</name>
<sequence length="134" mass="14623">MSESREAFERLCGAATTGELGVLCRRFGVTLLVVFGSAVRPDGTPRDLDIAVRFSNHSDVLGFLDQVGALAGTMRVDLMNLDRAGPVAREQALVGGVALFEEPVGAFAREQMAAITERMDTDWLRRLELEQLAR</sequence>
<evidence type="ECO:0000313" key="2">
    <source>
        <dbReference type="EMBL" id="KAA2261907.1"/>
    </source>
</evidence>
<dbReference type="EMBL" id="VUOB01000023">
    <property type="protein sequence ID" value="KAA2261907.1"/>
    <property type="molecule type" value="Genomic_DNA"/>
</dbReference>
<protein>
    <recommendedName>
        <fullName evidence="1">Polymerase beta nucleotidyltransferase domain-containing protein</fullName>
    </recommendedName>
</protein>
<accession>A0A5B2XDY3</accession>
<gene>
    <name evidence="2" type="ORF">F0L68_14425</name>
</gene>
<dbReference type="SUPFAM" id="SSF81301">
    <property type="entry name" value="Nucleotidyltransferase"/>
    <property type="match status" value="1"/>
</dbReference>
<dbReference type="InterPro" id="IPR043519">
    <property type="entry name" value="NT_sf"/>
</dbReference>
<comment type="caution">
    <text evidence="2">The sequence shown here is derived from an EMBL/GenBank/DDBJ whole genome shotgun (WGS) entry which is preliminary data.</text>
</comment>
<dbReference type="Gene3D" id="3.30.460.10">
    <property type="entry name" value="Beta Polymerase, domain 2"/>
    <property type="match status" value="1"/>
</dbReference>
<dbReference type="InterPro" id="IPR041633">
    <property type="entry name" value="Polbeta"/>
</dbReference>
<dbReference type="Proteomes" id="UP000323454">
    <property type="component" value="Unassembled WGS sequence"/>
</dbReference>
<feature type="domain" description="Polymerase beta nucleotidyltransferase" evidence="1">
    <location>
        <begin position="27"/>
        <end position="101"/>
    </location>
</feature>
<dbReference type="AlphaFoldDB" id="A0A5B2XDY3"/>
<reference evidence="2 3" key="1">
    <citation type="submission" date="2019-09" db="EMBL/GenBank/DDBJ databases">
        <title>Goodfellowia gen. nov., a new genus of the Pseudonocardineae related to Actinoalloteichus, containing Goodfellowia coeruleoviolacea gen. nov., comb. nov. gen. nov., comb. nov.</title>
        <authorList>
            <person name="Labeda D."/>
        </authorList>
    </citation>
    <scope>NUCLEOTIDE SEQUENCE [LARGE SCALE GENOMIC DNA]</scope>
    <source>
        <strain evidence="2 3">AN110305</strain>
    </source>
</reference>
<organism evidence="2 3">
    <name type="scientific">Solihabitans fulvus</name>
    <dbReference type="NCBI Taxonomy" id="1892852"/>
    <lineage>
        <taxon>Bacteria</taxon>
        <taxon>Bacillati</taxon>
        <taxon>Actinomycetota</taxon>
        <taxon>Actinomycetes</taxon>
        <taxon>Pseudonocardiales</taxon>
        <taxon>Pseudonocardiaceae</taxon>
        <taxon>Solihabitans</taxon>
    </lineage>
</organism>
<evidence type="ECO:0000313" key="3">
    <source>
        <dbReference type="Proteomes" id="UP000323454"/>
    </source>
</evidence>
<proteinExistence type="predicted"/>
<dbReference type="Pfam" id="PF18765">
    <property type="entry name" value="Polbeta"/>
    <property type="match status" value="1"/>
</dbReference>
<reference evidence="2 3" key="2">
    <citation type="submission" date="2019-09" db="EMBL/GenBank/DDBJ databases">
        <authorList>
            <person name="Jin C."/>
        </authorList>
    </citation>
    <scope>NUCLEOTIDE SEQUENCE [LARGE SCALE GENOMIC DNA]</scope>
    <source>
        <strain evidence="2 3">AN110305</strain>
    </source>
</reference>
<dbReference type="OrthoDB" id="3697414at2"/>
<dbReference type="RefSeq" id="WP_149850070.1">
    <property type="nucleotide sequence ID" value="NZ_VUOB01000023.1"/>
</dbReference>
<keyword evidence="3" id="KW-1185">Reference proteome</keyword>
<evidence type="ECO:0000259" key="1">
    <source>
        <dbReference type="Pfam" id="PF18765"/>
    </source>
</evidence>